<gene>
    <name evidence="1" type="ORF">ACFPEN_36560</name>
</gene>
<dbReference type="Proteomes" id="UP001595990">
    <property type="component" value="Unassembled WGS sequence"/>
</dbReference>
<proteinExistence type="predicted"/>
<comment type="caution">
    <text evidence="1">The sequence shown here is derived from an EMBL/GenBank/DDBJ whole genome shotgun (WGS) entry which is preliminary data.</text>
</comment>
<sequence length="130" mass="13960">MAAVGGVAAGAGLVWLFIFSMFIPHAASCGEVMEFAGGHMPQQATDKKCVNEGAWLDRTYSAEFTMPREGVAARLREAFPRVDDGDCAGDLCLWSLRQSDKPAGQAAIVELSVNYQSQNTARVKLSAFNT</sequence>
<accession>A0ABV9BWU7</accession>
<protein>
    <submittedName>
        <fullName evidence="1">Uncharacterized protein</fullName>
    </submittedName>
</protein>
<evidence type="ECO:0000313" key="1">
    <source>
        <dbReference type="EMBL" id="MFC4518356.1"/>
    </source>
</evidence>
<dbReference type="EMBL" id="JBHSFS010000048">
    <property type="protein sequence ID" value="MFC4518356.1"/>
    <property type="molecule type" value="Genomic_DNA"/>
</dbReference>
<keyword evidence="2" id="KW-1185">Reference proteome</keyword>
<name>A0ABV9BWU7_9ACTN</name>
<dbReference type="RefSeq" id="WP_358219758.1">
    <property type="nucleotide sequence ID" value="NZ_JBHSFS010000048.1"/>
</dbReference>
<organism evidence="1 2">
    <name type="scientific">Streptomyces ehimensis</name>
    <dbReference type="NCBI Taxonomy" id="68195"/>
    <lineage>
        <taxon>Bacteria</taxon>
        <taxon>Bacillati</taxon>
        <taxon>Actinomycetota</taxon>
        <taxon>Actinomycetes</taxon>
        <taxon>Kitasatosporales</taxon>
        <taxon>Streptomycetaceae</taxon>
        <taxon>Streptomyces</taxon>
    </lineage>
</organism>
<reference evidence="2" key="1">
    <citation type="journal article" date="2019" name="Int. J. Syst. Evol. Microbiol.">
        <title>The Global Catalogue of Microorganisms (GCM) 10K type strain sequencing project: providing services to taxonomists for standard genome sequencing and annotation.</title>
        <authorList>
            <consortium name="The Broad Institute Genomics Platform"/>
            <consortium name="The Broad Institute Genome Sequencing Center for Infectious Disease"/>
            <person name="Wu L."/>
            <person name="Ma J."/>
        </authorList>
    </citation>
    <scope>NUCLEOTIDE SEQUENCE [LARGE SCALE GENOMIC DNA]</scope>
    <source>
        <strain evidence="2">CECT 8064</strain>
    </source>
</reference>
<evidence type="ECO:0000313" key="2">
    <source>
        <dbReference type="Proteomes" id="UP001595990"/>
    </source>
</evidence>